<sequence>MERFRDFTGLAAAYMRENVDTDQIIPKQFLTSVKKTGYGLFLFNDERWLEPAQDADTPRAKLRPNPAFELNAERYAGAEVLLAGANFGCGSSREHAVWALTDYGFKTIIAPGFADIFSSNASKNGLLLVELEAAEVLALARQCEAEPGFKIEVALAAERPYVAAKGRRLHFSIDAGTRERLLEGLDDIAATERLADQIKEYEQKRAELEPWLEIGK</sequence>
<dbReference type="GO" id="GO:0009316">
    <property type="term" value="C:3-isopropylmalate dehydratase complex"/>
    <property type="evidence" value="ECO:0007669"/>
    <property type="project" value="InterPro"/>
</dbReference>
<evidence type="ECO:0000313" key="12">
    <source>
        <dbReference type="EMBL" id="MBF2735143.1"/>
    </source>
</evidence>
<dbReference type="GO" id="GO:0009098">
    <property type="term" value="P:L-leucine biosynthetic process"/>
    <property type="evidence" value="ECO:0007669"/>
    <property type="project" value="UniProtKB-UniRule"/>
</dbReference>
<dbReference type="AlphaFoldDB" id="A0A930XXS6"/>
<dbReference type="HAMAP" id="MF_01031">
    <property type="entry name" value="LeuD_type1"/>
    <property type="match status" value="1"/>
</dbReference>
<comment type="subunit">
    <text evidence="5 10">Heterodimer of LeuC and LeuD.</text>
</comment>
<keyword evidence="8 10" id="KW-0456">Lyase</keyword>
<dbReference type="NCBIfam" id="TIGR00171">
    <property type="entry name" value="leuD"/>
    <property type="match status" value="1"/>
</dbReference>
<dbReference type="Gene3D" id="3.20.19.10">
    <property type="entry name" value="Aconitase, domain 4"/>
    <property type="match status" value="1"/>
</dbReference>
<keyword evidence="6 10" id="KW-0432">Leucine biosynthesis</keyword>
<evidence type="ECO:0000256" key="7">
    <source>
        <dbReference type="ARBA" id="ARBA00022605"/>
    </source>
</evidence>
<evidence type="ECO:0000256" key="5">
    <source>
        <dbReference type="ARBA" id="ARBA00011271"/>
    </source>
</evidence>
<dbReference type="NCBIfam" id="NF002458">
    <property type="entry name" value="PRK01641.1"/>
    <property type="match status" value="1"/>
</dbReference>
<evidence type="ECO:0000256" key="4">
    <source>
        <dbReference type="ARBA" id="ARBA00009845"/>
    </source>
</evidence>
<evidence type="ECO:0000259" key="11">
    <source>
        <dbReference type="Pfam" id="PF00694"/>
    </source>
</evidence>
<dbReference type="EC" id="4.2.1.33" evidence="10"/>
<comment type="pathway">
    <text evidence="3 10">Amino-acid biosynthesis; L-leucine biosynthesis; L-leucine from 3-methyl-2-oxobutanoate: step 2/4.</text>
</comment>
<gene>
    <name evidence="10 12" type="primary">leuD</name>
    <name evidence="12" type="ORF">ISN26_03525</name>
</gene>
<dbReference type="Proteomes" id="UP000604381">
    <property type="component" value="Unassembled WGS sequence"/>
</dbReference>
<keyword evidence="9 10" id="KW-0100">Branched-chain amino acid biosynthesis</keyword>
<dbReference type="InterPro" id="IPR004431">
    <property type="entry name" value="3-IsopropMal_deHydase_ssu"/>
</dbReference>
<evidence type="ECO:0000313" key="13">
    <source>
        <dbReference type="Proteomes" id="UP000604381"/>
    </source>
</evidence>
<comment type="catalytic activity">
    <reaction evidence="1 10">
        <text>(2R,3S)-3-isopropylmalate = (2S)-2-isopropylmalate</text>
        <dbReference type="Rhea" id="RHEA:32287"/>
        <dbReference type="ChEBI" id="CHEBI:1178"/>
        <dbReference type="ChEBI" id="CHEBI:35121"/>
        <dbReference type="EC" id="4.2.1.33"/>
    </reaction>
</comment>
<comment type="similarity">
    <text evidence="4 10">Belongs to the LeuD family. LeuD type 1 subfamily.</text>
</comment>
<name>A0A930XXS6_9GAMM</name>
<evidence type="ECO:0000256" key="9">
    <source>
        <dbReference type="ARBA" id="ARBA00023304"/>
    </source>
</evidence>
<feature type="domain" description="Aconitase A/isopropylmalate dehydratase small subunit swivel" evidence="11">
    <location>
        <begin position="1"/>
        <end position="132"/>
    </location>
</feature>
<evidence type="ECO:0000256" key="8">
    <source>
        <dbReference type="ARBA" id="ARBA00023239"/>
    </source>
</evidence>
<dbReference type="PANTHER" id="PTHR43345">
    <property type="entry name" value="3-ISOPROPYLMALATE DEHYDRATASE SMALL SUBUNIT 2-RELATED-RELATED"/>
    <property type="match status" value="1"/>
</dbReference>
<dbReference type="InterPro" id="IPR033940">
    <property type="entry name" value="IPMI_Swivel"/>
</dbReference>
<organism evidence="12 13">
    <name type="scientific">Candidatus Amphirhobacter heronislandensis</name>
    <dbReference type="NCBI Taxonomy" id="1732024"/>
    <lineage>
        <taxon>Bacteria</taxon>
        <taxon>Pseudomonadati</taxon>
        <taxon>Pseudomonadota</taxon>
        <taxon>Gammaproteobacteria</taxon>
        <taxon>Candidatus Tethybacterales</taxon>
        <taxon>Candidatus Tethybacteraceae</taxon>
        <taxon>Candidatus Amphirhobacter</taxon>
    </lineage>
</organism>
<keyword evidence="7 10" id="KW-0028">Amino-acid biosynthesis</keyword>
<dbReference type="PANTHER" id="PTHR43345:SF5">
    <property type="entry name" value="3-ISOPROPYLMALATE DEHYDRATASE SMALL SUBUNIT"/>
    <property type="match status" value="1"/>
</dbReference>
<keyword evidence="13" id="KW-1185">Reference proteome</keyword>
<dbReference type="SUPFAM" id="SSF52016">
    <property type="entry name" value="LeuD/IlvD-like"/>
    <property type="match status" value="1"/>
</dbReference>
<dbReference type="CDD" id="cd01577">
    <property type="entry name" value="IPMI_Swivel"/>
    <property type="match status" value="1"/>
</dbReference>
<evidence type="ECO:0000256" key="6">
    <source>
        <dbReference type="ARBA" id="ARBA00022430"/>
    </source>
</evidence>
<reference evidence="12" key="1">
    <citation type="submission" date="2020-10" db="EMBL/GenBank/DDBJ databases">
        <title>An improved Amphimedon queenslandica hologenome assembly reveals how three proteobacterial symbionts can extend the metabolic phenotypic of their marine sponge host.</title>
        <authorList>
            <person name="Degnan B."/>
            <person name="Degnan S."/>
            <person name="Xiang X."/>
        </authorList>
    </citation>
    <scope>NUCLEOTIDE SEQUENCE</scope>
    <source>
        <strain evidence="12">AqS2</strain>
    </source>
</reference>
<dbReference type="FunFam" id="3.20.19.10:FF:000003">
    <property type="entry name" value="3-isopropylmalate dehydratase small subunit"/>
    <property type="match status" value="1"/>
</dbReference>
<evidence type="ECO:0000256" key="3">
    <source>
        <dbReference type="ARBA" id="ARBA00004729"/>
    </source>
</evidence>
<dbReference type="InterPro" id="IPR015928">
    <property type="entry name" value="Aconitase/3IPM_dehydase_swvl"/>
</dbReference>
<evidence type="ECO:0000256" key="1">
    <source>
        <dbReference type="ARBA" id="ARBA00000491"/>
    </source>
</evidence>
<proteinExistence type="inferred from homology"/>
<dbReference type="InterPro" id="IPR000573">
    <property type="entry name" value="AconitaseA/IPMdHydase_ssu_swvl"/>
</dbReference>
<dbReference type="GO" id="GO:0003861">
    <property type="term" value="F:3-isopropylmalate dehydratase activity"/>
    <property type="evidence" value="ECO:0007669"/>
    <property type="project" value="UniProtKB-UniRule"/>
</dbReference>
<evidence type="ECO:0000256" key="10">
    <source>
        <dbReference type="HAMAP-Rule" id="MF_01031"/>
    </source>
</evidence>
<dbReference type="Pfam" id="PF00694">
    <property type="entry name" value="Aconitase_C"/>
    <property type="match status" value="1"/>
</dbReference>
<comment type="caution">
    <text evidence="12">The sequence shown here is derived from an EMBL/GenBank/DDBJ whole genome shotgun (WGS) entry which is preliminary data.</text>
</comment>
<dbReference type="EMBL" id="JADHEI010000033">
    <property type="protein sequence ID" value="MBF2735143.1"/>
    <property type="molecule type" value="Genomic_DNA"/>
</dbReference>
<accession>A0A930XXS6</accession>
<dbReference type="InterPro" id="IPR050075">
    <property type="entry name" value="LeuD"/>
</dbReference>
<protein>
    <recommendedName>
        <fullName evidence="10">3-isopropylmalate dehydratase small subunit</fullName>
        <ecNumber evidence="10">4.2.1.33</ecNumber>
    </recommendedName>
    <alternativeName>
        <fullName evidence="10">Alpha-IPM isomerase</fullName>
        <shortName evidence="10">IPMI</shortName>
    </alternativeName>
    <alternativeName>
        <fullName evidence="10">Isopropylmalate isomerase</fullName>
    </alternativeName>
</protein>
<comment type="function">
    <text evidence="2 10">Catalyzes the isomerization between 2-isopropylmalate and 3-isopropylmalate, via the formation of 2-isopropylmaleate.</text>
</comment>
<evidence type="ECO:0000256" key="2">
    <source>
        <dbReference type="ARBA" id="ARBA00002695"/>
    </source>
</evidence>